<keyword evidence="4" id="KW-0460">Magnesium</keyword>
<feature type="binding site" evidence="3">
    <location>
        <begin position="24"/>
        <end position="31"/>
    </location>
    <ligand>
        <name>GTP</name>
        <dbReference type="ChEBI" id="CHEBI:37565"/>
    </ligand>
</feature>
<dbReference type="Proteomes" id="UP001362999">
    <property type="component" value="Unassembled WGS sequence"/>
</dbReference>
<keyword evidence="2 3" id="KW-0342">GTP-binding</keyword>
<proteinExistence type="predicted"/>
<dbReference type="InterPro" id="IPR024156">
    <property type="entry name" value="Small_GTPase_ARF"/>
</dbReference>
<comment type="caution">
    <text evidence="5">The sequence shown here is derived from an EMBL/GenBank/DDBJ whole genome shotgun (WGS) entry which is preliminary data.</text>
</comment>
<dbReference type="SMART" id="SM00177">
    <property type="entry name" value="ARF"/>
    <property type="match status" value="1"/>
</dbReference>
<dbReference type="GO" id="GO:0005525">
    <property type="term" value="F:GTP binding"/>
    <property type="evidence" value="ECO:0007669"/>
    <property type="project" value="UniProtKB-KW"/>
</dbReference>
<dbReference type="Gene3D" id="3.40.50.300">
    <property type="entry name" value="P-loop containing nucleotide triphosphate hydrolases"/>
    <property type="match status" value="1"/>
</dbReference>
<evidence type="ECO:0000256" key="2">
    <source>
        <dbReference type="ARBA" id="ARBA00023134"/>
    </source>
</evidence>
<dbReference type="AlphaFoldDB" id="A0AAW0DMB9"/>
<gene>
    <name evidence="5" type="ORF">R3P38DRAFT_2860865</name>
</gene>
<protein>
    <submittedName>
        <fullName evidence="5">ADP-ribosylation factor</fullName>
    </submittedName>
</protein>
<dbReference type="PROSITE" id="PS51417">
    <property type="entry name" value="ARF"/>
    <property type="match status" value="1"/>
</dbReference>
<sequence>MSMIARLLERFFSGTPGYSALLLGLDYSGKTTLLYRLKLGEIMQVIPSIGFNVETVLLRVPSGKSHSELNLTCWDVGGCGRTHLTNFIAIHAARVDAIIWIIDSSDRERLPESIAEFSAVMARAAADTSAPRKERPVLILATKQDLPNAMSIDEIRMKTASALAGMSSFGFGIGLTHSLVEGTIPDAFGWLLMALESARKGIPPPQTPAPAPKVLSARDPSVLYDRLSSWLARSDTDASPEEFLRQFETINLPAWDHYTHIRIAYLNLMIHGRQKGKDLIFEGIERYIQQSSQTKGRTFHVTMTYFWIQMVHFGIRSTPPLDYSASNSGSESKTADHHDQDDFSRFLLLNPHLANGNLWSDYYSKTLMMSPAAKTGPVLPDMKPLPNLVVRDAISNPA</sequence>
<keyword evidence="4" id="KW-0479">Metal-binding</keyword>
<keyword evidence="6" id="KW-1185">Reference proteome</keyword>
<dbReference type="PANTHER" id="PTHR11711">
    <property type="entry name" value="ADP RIBOSYLATION FACTOR-RELATED"/>
    <property type="match status" value="1"/>
</dbReference>
<accession>A0AAW0DMB9</accession>
<evidence type="ECO:0000313" key="5">
    <source>
        <dbReference type="EMBL" id="KAK7052536.1"/>
    </source>
</evidence>
<name>A0AAW0DMB9_9AGAR</name>
<organism evidence="5 6">
    <name type="scientific">Favolaschia claudopus</name>
    <dbReference type="NCBI Taxonomy" id="2862362"/>
    <lineage>
        <taxon>Eukaryota</taxon>
        <taxon>Fungi</taxon>
        <taxon>Dikarya</taxon>
        <taxon>Basidiomycota</taxon>
        <taxon>Agaricomycotina</taxon>
        <taxon>Agaricomycetes</taxon>
        <taxon>Agaricomycetidae</taxon>
        <taxon>Agaricales</taxon>
        <taxon>Marasmiineae</taxon>
        <taxon>Mycenaceae</taxon>
        <taxon>Favolaschia</taxon>
    </lineage>
</organism>
<keyword evidence="1 3" id="KW-0547">Nucleotide-binding</keyword>
<dbReference type="SMART" id="SM00178">
    <property type="entry name" value="SAR"/>
    <property type="match status" value="1"/>
</dbReference>
<evidence type="ECO:0000256" key="1">
    <source>
        <dbReference type="ARBA" id="ARBA00022741"/>
    </source>
</evidence>
<evidence type="ECO:0000256" key="3">
    <source>
        <dbReference type="PIRSR" id="PIRSR606689-1"/>
    </source>
</evidence>
<evidence type="ECO:0000313" key="6">
    <source>
        <dbReference type="Proteomes" id="UP001362999"/>
    </source>
</evidence>
<dbReference type="GO" id="GO:0003924">
    <property type="term" value="F:GTPase activity"/>
    <property type="evidence" value="ECO:0007669"/>
    <property type="project" value="InterPro"/>
</dbReference>
<feature type="binding site" evidence="4">
    <location>
        <position position="31"/>
    </location>
    <ligand>
        <name>Mg(2+)</name>
        <dbReference type="ChEBI" id="CHEBI:18420"/>
    </ligand>
</feature>
<dbReference type="GO" id="GO:0046872">
    <property type="term" value="F:metal ion binding"/>
    <property type="evidence" value="ECO:0007669"/>
    <property type="project" value="UniProtKB-KW"/>
</dbReference>
<dbReference type="Pfam" id="PF00025">
    <property type="entry name" value="Arf"/>
    <property type="match status" value="1"/>
</dbReference>
<dbReference type="InterPro" id="IPR006689">
    <property type="entry name" value="Small_GTPase_ARF/SAR"/>
</dbReference>
<dbReference type="EMBL" id="JAWWNJ010000007">
    <property type="protein sequence ID" value="KAK7052536.1"/>
    <property type="molecule type" value="Genomic_DNA"/>
</dbReference>
<reference evidence="5 6" key="1">
    <citation type="journal article" date="2024" name="J Genomics">
        <title>Draft genome sequencing and assembly of Favolaschia claudopus CIRM-BRFM 2984 isolated from oak limbs.</title>
        <authorList>
            <person name="Navarro D."/>
            <person name="Drula E."/>
            <person name="Chaduli D."/>
            <person name="Cazenave R."/>
            <person name="Ahrendt S."/>
            <person name="Wang J."/>
            <person name="Lipzen A."/>
            <person name="Daum C."/>
            <person name="Barry K."/>
            <person name="Grigoriev I.V."/>
            <person name="Favel A."/>
            <person name="Rosso M.N."/>
            <person name="Martin F."/>
        </authorList>
    </citation>
    <scope>NUCLEOTIDE SEQUENCE [LARGE SCALE GENOMIC DNA]</scope>
    <source>
        <strain evidence="5 6">CIRM-BRFM 2984</strain>
    </source>
</reference>
<evidence type="ECO:0000256" key="4">
    <source>
        <dbReference type="PIRSR" id="PIRSR606689-2"/>
    </source>
</evidence>
<feature type="binding site" evidence="3">
    <location>
        <position position="78"/>
    </location>
    <ligand>
        <name>GTP</name>
        <dbReference type="ChEBI" id="CHEBI:37565"/>
    </ligand>
</feature>
<feature type="binding site" evidence="4">
    <location>
        <position position="48"/>
    </location>
    <ligand>
        <name>Mg(2+)</name>
        <dbReference type="ChEBI" id="CHEBI:18420"/>
    </ligand>
</feature>
<dbReference type="SUPFAM" id="SSF52540">
    <property type="entry name" value="P-loop containing nucleoside triphosphate hydrolases"/>
    <property type="match status" value="1"/>
</dbReference>
<dbReference type="InterPro" id="IPR027417">
    <property type="entry name" value="P-loop_NTPase"/>
</dbReference>